<feature type="region of interest" description="Disordered" evidence="1">
    <location>
        <begin position="295"/>
        <end position="318"/>
    </location>
</feature>
<keyword evidence="2" id="KW-0732">Signal</keyword>
<reference evidence="3 4" key="1">
    <citation type="submission" date="2017-03" db="EMBL/GenBank/DDBJ databases">
        <title>Genomes of endolithic fungi from Antarctica.</title>
        <authorList>
            <person name="Coleine C."/>
            <person name="Masonjones S."/>
            <person name="Stajich J.E."/>
        </authorList>
    </citation>
    <scope>NUCLEOTIDE SEQUENCE [LARGE SCALE GENOMIC DNA]</scope>
    <source>
        <strain evidence="3 4">CCFEE 6315</strain>
    </source>
</reference>
<keyword evidence="4" id="KW-1185">Reference proteome</keyword>
<evidence type="ECO:0000313" key="4">
    <source>
        <dbReference type="Proteomes" id="UP000308549"/>
    </source>
</evidence>
<proteinExistence type="predicted"/>
<comment type="caution">
    <text evidence="3">The sequence shown here is derived from an EMBL/GenBank/DDBJ whole genome shotgun (WGS) entry which is preliminary data.</text>
</comment>
<dbReference type="Proteomes" id="UP000308549">
    <property type="component" value="Unassembled WGS sequence"/>
</dbReference>
<feature type="chain" id="PRO_5020598299" evidence="2">
    <location>
        <begin position="20"/>
        <end position="530"/>
    </location>
</feature>
<organism evidence="3 4">
    <name type="scientific">Salinomyces thailandicus</name>
    <dbReference type="NCBI Taxonomy" id="706561"/>
    <lineage>
        <taxon>Eukaryota</taxon>
        <taxon>Fungi</taxon>
        <taxon>Dikarya</taxon>
        <taxon>Ascomycota</taxon>
        <taxon>Pezizomycotina</taxon>
        <taxon>Dothideomycetes</taxon>
        <taxon>Dothideomycetidae</taxon>
        <taxon>Mycosphaerellales</taxon>
        <taxon>Teratosphaeriaceae</taxon>
        <taxon>Salinomyces</taxon>
    </lineage>
</organism>
<dbReference type="EMBL" id="NAJL01000007">
    <property type="protein sequence ID" value="TKA31610.1"/>
    <property type="molecule type" value="Genomic_DNA"/>
</dbReference>
<evidence type="ECO:0000256" key="1">
    <source>
        <dbReference type="SAM" id="MobiDB-lite"/>
    </source>
</evidence>
<evidence type="ECO:0000256" key="2">
    <source>
        <dbReference type="SAM" id="SignalP"/>
    </source>
</evidence>
<gene>
    <name evidence="3" type="ORF">B0A50_01687</name>
</gene>
<accession>A0A4U0U8J8</accession>
<sequence length="530" mass="56359">MYTTALLSAAVALLGLATAAPILPASPTAAEAGVEVRGIPLGLLPLQDPYPTTAPKIAADGGVEVRAVPLGFPPLVDPLAVEAPAVARRDTDDDDEGFTIRTFLPTPTPARGVAVAERDTDDDEGFTIRTFLPTPTPARGVAVAKRDTDDDEGFTIRTFLPTPAPTRRIAVAERDVADDPDVTIHTFLPTTAPALGAATPSINVADGLMWPVGTPDPRERKDDGGGPTWSGADDDAGISEAAEGAEAEVLDHRLQIPWYGPLGTGPLVPLVDGPGPAVLVDRDCDIHWTDDRFCGDKKRDSTGGNAAADASASKKDTSVAEEAASSLVDFRPMAGVPRYYFDGVFQPICWPEARGPKPKGYEDLATCEWLKDHLPRPVLTLPPLSVDESLPAGTGPHAVEKRFDHSARMDHSARVLEAANVLQHSPHRKFCVSGRVETTNTTDAADTANIKHVRDLPSCSETARAFGEVGALLDIAMHGGMEGLRDFQKNLHAHVQSRRGHGPVCYAGSAESKPMGSKMMDCPQDGRDWW</sequence>
<evidence type="ECO:0000313" key="3">
    <source>
        <dbReference type="EMBL" id="TKA31610.1"/>
    </source>
</evidence>
<feature type="region of interest" description="Disordered" evidence="1">
    <location>
        <begin position="211"/>
        <end position="236"/>
    </location>
</feature>
<name>A0A4U0U8J8_9PEZI</name>
<feature type="signal peptide" evidence="2">
    <location>
        <begin position="1"/>
        <end position="19"/>
    </location>
</feature>
<dbReference type="AlphaFoldDB" id="A0A4U0U8J8"/>
<protein>
    <submittedName>
        <fullName evidence="3">Uncharacterized protein</fullName>
    </submittedName>
</protein>